<keyword evidence="2" id="KW-1185">Reference proteome</keyword>
<comment type="caution">
    <text evidence="1">The sequence shown here is derived from an EMBL/GenBank/DDBJ whole genome shotgun (WGS) entry which is preliminary data.</text>
</comment>
<accession>A0ACC1CMX0</accession>
<protein>
    <submittedName>
        <fullName evidence="1">Uncharacterized protein</fullName>
    </submittedName>
</protein>
<reference evidence="1 2" key="1">
    <citation type="journal article" date="2021" name="Front. Genet.">
        <title>Chromosome-Level Genome Assembly Reveals Significant Gene Expansion in the Toll and IMD Signaling Pathways of Dendrolimus kikuchii.</title>
        <authorList>
            <person name="Zhou J."/>
            <person name="Wu P."/>
            <person name="Xiong Z."/>
            <person name="Liu N."/>
            <person name="Zhao N."/>
            <person name="Ji M."/>
            <person name="Qiu Y."/>
            <person name="Yang B."/>
        </authorList>
    </citation>
    <scope>NUCLEOTIDE SEQUENCE [LARGE SCALE GENOMIC DNA]</scope>
    <source>
        <strain evidence="1">Ann1</strain>
    </source>
</reference>
<evidence type="ECO:0000313" key="2">
    <source>
        <dbReference type="Proteomes" id="UP000824533"/>
    </source>
</evidence>
<dbReference type="Proteomes" id="UP000824533">
    <property type="component" value="Linkage Group LG20"/>
</dbReference>
<dbReference type="EMBL" id="CM034406">
    <property type="protein sequence ID" value="KAJ0172871.1"/>
    <property type="molecule type" value="Genomic_DNA"/>
</dbReference>
<proteinExistence type="predicted"/>
<gene>
    <name evidence="1" type="ORF">K1T71_011047</name>
</gene>
<name>A0ACC1CMX0_9NEOP</name>
<organism evidence="1 2">
    <name type="scientific">Dendrolimus kikuchii</name>
    <dbReference type="NCBI Taxonomy" id="765133"/>
    <lineage>
        <taxon>Eukaryota</taxon>
        <taxon>Metazoa</taxon>
        <taxon>Ecdysozoa</taxon>
        <taxon>Arthropoda</taxon>
        <taxon>Hexapoda</taxon>
        <taxon>Insecta</taxon>
        <taxon>Pterygota</taxon>
        <taxon>Neoptera</taxon>
        <taxon>Endopterygota</taxon>
        <taxon>Lepidoptera</taxon>
        <taxon>Glossata</taxon>
        <taxon>Ditrysia</taxon>
        <taxon>Bombycoidea</taxon>
        <taxon>Lasiocampidae</taxon>
        <taxon>Dendrolimus</taxon>
    </lineage>
</organism>
<sequence length="304" mass="35161">MPLDLEKPITLEAEYKKKTGITPDDIKKLRTWLSTQPHLPANDITDLDLILTFHCCDKSAEVTKQVLDLNLTLKTLFTNLFKDRHVTDKLMTSLSYYLFAPLETRTYDDSKIYFCKLMEPDTKVFVFSDAIKLVLMVLDLWQYLQGTWPGLVIVIDMNVVTLAHITKLDIQTIQQFLYFLQEALLVKLKGLHFINAPSFMDRLMMLLRPFMKKELMDMLVIHQTGSKTIDKYLPMEALPKEAGGQYKTFDTLRTEIIEIVRANSDFFVEEHKKRVVESLRPGKPKTITDIFGGIEGSFKKLDID</sequence>
<evidence type="ECO:0000313" key="1">
    <source>
        <dbReference type="EMBL" id="KAJ0172871.1"/>
    </source>
</evidence>